<dbReference type="EC" id="2.7.1.12" evidence="3"/>
<dbReference type="InterPro" id="IPR027417">
    <property type="entry name" value="P-loop_NTPase"/>
</dbReference>
<dbReference type="InterPro" id="IPR052732">
    <property type="entry name" value="Cell-binding_unc_protein"/>
</dbReference>
<dbReference type="Proteomes" id="UP001056708">
    <property type="component" value="Chromosome"/>
</dbReference>
<feature type="domain" description="Aminoglycoside phosphotransferase" evidence="9">
    <location>
        <begin position="131"/>
        <end position="287"/>
    </location>
</feature>
<evidence type="ECO:0000259" key="9">
    <source>
        <dbReference type="Pfam" id="PF01636"/>
    </source>
</evidence>
<organism evidence="10 11">
    <name type="scientific">Phormidium yuhuli AB48</name>
    <dbReference type="NCBI Taxonomy" id="2940671"/>
    <lineage>
        <taxon>Bacteria</taxon>
        <taxon>Bacillati</taxon>
        <taxon>Cyanobacteriota</taxon>
        <taxon>Cyanophyceae</taxon>
        <taxon>Oscillatoriophycideae</taxon>
        <taxon>Oscillatoriales</taxon>
        <taxon>Oscillatoriaceae</taxon>
        <taxon>Phormidium</taxon>
        <taxon>Phormidium yuhuli</taxon>
    </lineage>
</organism>
<evidence type="ECO:0000313" key="11">
    <source>
        <dbReference type="Proteomes" id="UP001056708"/>
    </source>
</evidence>
<comment type="catalytic activity">
    <reaction evidence="8">
        <text>D-gluconate + ATP = 6-phospho-D-gluconate + ADP + H(+)</text>
        <dbReference type="Rhea" id="RHEA:19433"/>
        <dbReference type="ChEBI" id="CHEBI:15378"/>
        <dbReference type="ChEBI" id="CHEBI:18391"/>
        <dbReference type="ChEBI" id="CHEBI:30616"/>
        <dbReference type="ChEBI" id="CHEBI:58759"/>
        <dbReference type="ChEBI" id="CHEBI:456216"/>
        <dbReference type="EC" id="2.7.1.12"/>
    </reaction>
</comment>
<dbReference type="InterPro" id="IPR002575">
    <property type="entry name" value="Aminoglycoside_PTrfase"/>
</dbReference>
<dbReference type="Pfam" id="PF01636">
    <property type="entry name" value="APH"/>
    <property type="match status" value="1"/>
</dbReference>
<evidence type="ECO:0000256" key="2">
    <source>
        <dbReference type="ARBA" id="ARBA00008420"/>
    </source>
</evidence>
<sequence length="499" mass="57402">MSSLPLLIQKMQQPEFYPHPVTQPIQIKQTHGSFVLLTGEFVYKVKKSVDLGFFDYSTVEKRRHFCQEELHLNQRGAPGIYLEVLPITQEGDRFYLNGDGSPVDYALKMRQFPKDNLFLDLLNRGELTLSHMEELGQIVADYHAQSPSNAEIAKFGDVAAIREAIDDNYHYTKTYIGRVQDQKQFDETKAYSDRIFAEHPDWFEQRIREGKIRNCHGDLHLRNIALWDNRILLFDCIEFNQSFRYVDVMYDVAFTVMDCHARGRRDLGNAFLNTYLETTGDWEGLRVLPLYLSRQAYVRAKVTSFLLDDDSVSPDEKQAAASSAAEYYHLAWEYTQAQSGRIIMMSGLSGSGKSTKAREIARQFDGIQIRSDAVRKHLAGVTLQERGPQAIYSRDMSDRTYSRLAQLGSMLAELGWIVILDAKYDRRRWRDKVHRRSQATGIPLQIVHCQAPLEVLEQRLKQRSGDIADATADLLASQLEQAEDFTPEERSQLVDWPLN</sequence>
<dbReference type="RefSeq" id="WP_252663450.1">
    <property type="nucleotide sequence ID" value="NZ_CP098611.1"/>
</dbReference>
<keyword evidence="11" id="KW-1185">Reference proteome</keyword>
<gene>
    <name evidence="10" type="ORF">NEA10_01410</name>
</gene>
<evidence type="ECO:0000256" key="8">
    <source>
        <dbReference type="ARBA" id="ARBA00048090"/>
    </source>
</evidence>
<dbReference type="Gene3D" id="3.40.50.300">
    <property type="entry name" value="P-loop containing nucleotide triphosphate hydrolases"/>
    <property type="match status" value="1"/>
</dbReference>
<keyword evidence="4" id="KW-0808">Transferase</keyword>
<name>A0ABY5AR99_9CYAN</name>
<evidence type="ECO:0000256" key="3">
    <source>
        <dbReference type="ARBA" id="ARBA00012054"/>
    </source>
</evidence>
<dbReference type="PANTHER" id="PTHR43883:SF1">
    <property type="entry name" value="GLUCONOKINASE"/>
    <property type="match status" value="1"/>
</dbReference>
<proteinExistence type="inferred from homology"/>
<dbReference type="Gene3D" id="3.90.1200.10">
    <property type="match status" value="1"/>
</dbReference>
<dbReference type="InterPro" id="IPR011009">
    <property type="entry name" value="Kinase-like_dom_sf"/>
</dbReference>
<comment type="pathway">
    <text evidence="1">Carbohydrate acid metabolism.</text>
</comment>
<reference evidence="10" key="1">
    <citation type="submission" date="2022-06" db="EMBL/GenBank/DDBJ databases">
        <title>Genome sequence of Phormidium yuhuli AB48 isolated from an industrial photobioreactor environment.</title>
        <authorList>
            <person name="Qiu Y."/>
            <person name="Noonan A.J.C."/>
            <person name="Dofher K."/>
            <person name="Koch M."/>
            <person name="Kieft B."/>
            <person name="Lin X."/>
            <person name="Ziels R.M."/>
            <person name="Hallam S.J."/>
        </authorList>
    </citation>
    <scope>NUCLEOTIDE SEQUENCE</scope>
    <source>
        <strain evidence="10">AB48</strain>
    </source>
</reference>
<keyword evidence="7" id="KW-0067">ATP-binding</keyword>
<protein>
    <recommendedName>
        <fullName evidence="3">gluconokinase</fullName>
        <ecNumber evidence="3">2.7.1.12</ecNumber>
    </recommendedName>
</protein>
<dbReference type="EMBL" id="CP098611">
    <property type="protein sequence ID" value="USR91426.1"/>
    <property type="molecule type" value="Genomic_DNA"/>
</dbReference>
<accession>A0ABY5AR99</accession>
<dbReference type="SUPFAM" id="SSF56112">
    <property type="entry name" value="Protein kinase-like (PK-like)"/>
    <property type="match status" value="1"/>
</dbReference>
<evidence type="ECO:0000256" key="6">
    <source>
        <dbReference type="ARBA" id="ARBA00022777"/>
    </source>
</evidence>
<evidence type="ECO:0000256" key="4">
    <source>
        <dbReference type="ARBA" id="ARBA00022679"/>
    </source>
</evidence>
<dbReference type="CDD" id="cd02021">
    <property type="entry name" value="GntK"/>
    <property type="match status" value="1"/>
</dbReference>
<evidence type="ECO:0000256" key="5">
    <source>
        <dbReference type="ARBA" id="ARBA00022741"/>
    </source>
</evidence>
<keyword evidence="5" id="KW-0547">Nucleotide-binding</keyword>
<keyword evidence="6" id="KW-0418">Kinase</keyword>
<evidence type="ECO:0000256" key="1">
    <source>
        <dbReference type="ARBA" id="ARBA00004761"/>
    </source>
</evidence>
<evidence type="ECO:0000313" key="10">
    <source>
        <dbReference type="EMBL" id="USR91426.1"/>
    </source>
</evidence>
<dbReference type="SUPFAM" id="SSF52540">
    <property type="entry name" value="P-loop containing nucleoside triphosphate hydrolases"/>
    <property type="match status" value="1"/>
</dbReference>
<dbReference type="PANTHER" id="PTHR43883">
    <property type="entry name" value="SLR0207 PROTEIN"/>
    <property type="match status" value="1"/>
</dbReference>
<evidence type="ECO:0000256" key="7">
    <source>
        <dbReference type="ARBA" id="ARBA00022840"/>
    </source>
</evidence>
<comment type="similarity">
    <text evidence="2">Belongs to the gluconokinase GntK/GntV family.</text>
</comment>
<dbReference type="InterPro" id="IPR006001">
    <property type="entry name" value="Therm_gnt_kin"/>
</dbReference>
<dbReference type="Pfam" id="PF13671">
    <property type="entry name" value="AAA_33"/>
    <property type="match status" value="1"/>
</dbReference>